<proteinExistence type="predicted"/>
<dbReference type="PRINTS" id="PR01775">
    <property type="entry name" value="GLFROXRDTASE"/>
</dbReference>
<dbReference type="Proteomes" id="UP000034617">
    <property type="component" value="Unassembled WGS sequence"/>
</dbReference>
<feature type="domain" description="Gfo/Idh/MocA-like oxidoreductase N-terminal" evidence="1">
    <location>
        <begin position="5"/>
        <end position="120"/>
    </location>
</feature>
<dbReference type="AlphaFoldDB" id="A0A0G1GVR6"/>
<reference evidence="3 4" key="1">
    <citation type="journal article" date="2015" name="Nature">
        <title>rRNA introns, odd ribosomes, and small enigmatic genomes across a large radiation of phyla.</title>
        <authorList>
            <person name="Brown C.T."/>
            <person name="Hug L.A."/>
            <person name="Thomas B.C."/>
            <person name="Sharon I."/>
            <person name="Castelle C.J."/>
            <person name="Singh A."/>
            <person name="Wilkins M.J."/>
            <person name="Williams K.H."/>
            <person name="Banfield J.F."/>
        </authorList>
    </citation>
    <scope>NUCLEOTIDE SEQUENCE [LARGE SCALE GENOMIC DNA]</scope>
</reference>
<evidence type="ECO:0000313" key="4">
    <source>
        <dbReference type="Proteomes" id="UP000034617"/>
    </source>
</evidence>
<dbReference type="InterPro" id="IPR000683">
    <property type="entry name" value="Gfo/Idh/MocA-like_OxRdtase_N"/>
</dbReference>
<sequence>MKKVGFAVVGIGNIGKRHLAVLEKEKHAEIVALCDKDKHIAEEYGRKYNVPYFFSYQKMLKKIDCDVVNICTPHYLHAPMTIAASNAKKHILVEKPMALTSRDCQRMIAAANKNNVKLMVVKQNRYNVPIALAKKVLEQGKLGKIFMVEVNVFWNRNDAYYSSSPWRGRKQMEGGSLYTQVSHFIDLLIWFFGDIKKAKTVIDTKNHDITIEDCGSSIVTFTRGVLGVINWTTCVYRTNYEGSITIIGENGTIKIGGQYLNTIDYWDVASFPLPKDIQYNDRPNTYGQYQGSSSNHDKVMNDVIVAISGKKSTVVDGSEGLKTVRAIELMYRNTKH</sequence>
<evidence type="ECO:0000313" key="3">
    <source>
        <dbReference type="EMBL" id="KKT39181.1"/>
    </source>
</evidence>
<dbReference type="InterPro" id="IPR008354">
    <property type="entry name" value="Glc-Fru_OxRdtase_bac"/>
</dbReference>
<gene>
    <name evidence="3" type="ORF">UW22_C0001G0092</name>
</gene>
<dbReference type="EMBL" id="LCHM01000001">
    <property type="protein sequence ID" value="KKT39181.1"/>
    <property type="molecule type" value="Genomic_DNA"/>
</dbReference>
<accession>A0A0G1GVR6</accession>
<dbReference type="Pfam" id="PF01408">
    <property type="entry name" value="GFO_IDH_MocA"/>
    <property type="match status" value="1"/>
</dbReference>
<comment type="caution">
    <text evidence="3">The sequence shown here is derived from an EMBL/GenBank/DDBJ whole genome shotgun (WGS) entry which is preliminary data.</text>
</comment>
<dbReference type="InterPro" id="IPR004104">
    <property type="entry name" value="Gfo/Idh/MocA-like_OxRdtase_C"/>
</dbReference>
<dbReference type="GO" id="GO:0000166">
    <property type="term" value="F:nucleotide binding"/>
    <property type="evidence" value="ECO:0007669"/>
    <property type="project" value="InterPro"/>
</dbReference>
<feature type="domain" description="Gfo/Idh/MocA-like oxidoreductase C-terminal" evidence="2">
    <location>
        <begin position="134"/>
        <end position="333"/>
    </location>
</feature>
<dbReference type="SUPFAM" id="SSF55347">
    <property type="entry name" value="Glyceraldehyde-3-phosphate dehydrogenase-like, C-terminal domain"/>
    <property type="match status" value="1"/>
</dbReference>
<dbReference type="SUPFAM" id="SSF51735">
    <property type="entry name" value="NAD(P)-binding Rossmann-fold domains"/>
    <property type="match status" value="1"/>
</dbReference>
<evidence type="ECO:0000259" key="1">
    <source>
        <dbReference type="Pfam" id="PF01408"/>
    </source>
</evidence>
<dbReference type="PANTHER" id="PTHR43249">
    <property type="entry name" value="UDP-N-ACETYL-2-AMINO-2-DEOXY-D-GLUCURONATE OXIDASE"/>
    <property type="match status" value="1"/>
</dbReference>
<dbReference type="Pfam" id="PF02894">
    <property type="entry name" value="GFO_IDH_MocA_C"/>
    <property type="match status" value="1"/>
</dbReference>
<dbReference type="InterPro" id="IPR052515">
    <property type="entry name" value="Gfo/Idh/MocA_Oxidoreductase"/>
</dbReference>
<organism evidence="3 4">
    <name type="scientific">Candidatus Gottesmanbacteria bacterium GW2011_GWB1_44_11c</name>
    <dbReference type="NCBI Taxonomy" id="1618447"/>
    <lineage>
        <taxon>Bacteria</taxon>
        <taxon>Candidatus Gottesmaniibacteriota</taxon>
    </lineage>
</organism>
<dbReference type="InterPro" id="IPR036291">
    <property type="entry name" value="NAD(P)-bd_dom_sf"/>
</dbReference>
<dbReference type="PANTHER" id="PTHR43249:SF1">
    <property type="entry name" value="D-GLUCOSIDE 3-DEHYDROGENASE"/>
    <property type="match status" value="1"/>
</dbReference>
<dbReference type="Gene3D" id="3.30.360.10">
    <property type="entry name" value="Dihydrodipicolinate Reductase, domain 2"/>
    <property type="match status" value="1"/>
</dbReference>
<name>A0A0G1GVR6_9BACT</name>
<dbReference type="Gene3D" id="3.40.50.720">
    <property type="entry name" value="NAD(P)-binding Rossmann-like Domain"/>
    <property type="match status" value="1"/>
</dbReference>
<protein>
    <submittedName>
        <fullName evidence="3">WblB protein</fullName>
    </submittedName>
</protein>
<evidence type="ECO:0000259" key="2">
    <source>
        <dbReference type="Pfam" id="PF02894"/>
    </source>
</evidence>